<dbReference type="PANTHER" id="PTHR12358:SF106">
    <property type="entry name" value="LIPID KINASE YEGS"/>
    <property type="match status" value="1"/>
</dbReference>
<evidence type="ECO:0000256" key="6">
    <source>
        <dbReference type="ARBA" id="ARBA00022741"/>
    </source>
</evidence>
<dbReference type="EMBL" id="VULQ01000010">
    <property type="protein sequence ID" value="MSS78374.1"/>
    <property type="molecule type" value="Genomic_DNA"/>
</dbReference>
<dbReference type="InterPro" id="IPR045540">
    <property type="entry name" value="YegS/DAGK_C"/>
</dbReference>
<dbReference type="PANTHER" id="PTHR12358">
    <property type="entry name" value="SPHINGOSINE KINASE"/>
    <property type="match status" value="1"/>
</dbReference>
<dbReference type="InterPro" id="IPR016064">
    <property type="entry name" value="NAD/diacylglycerol_kinase_sf"/>
</dbReference>
<evidence type="ECO:0000256" key="5">
    <source>
        <dbReference type="ARBA" id="ARBA00022723"/>
    </source>
</evidence>
<dbReference type="RefSeq" id="WP_154541402.1">
    <property type="nucleotide sequence ID" value="NZ_VULQ01000010.1"/>
</dbReference>
<dbReference type="Proteomes" id="UP000441925">
    <property type="component" value="Unassembled WGS sequence"/>
</dbReference>
<dbReference type="InterPro" id="IPR001206">
    <property type="entry name" value="Diacylglycerol_kinase_cat_dom"/>
</dbReference>
<evidence type="ECO:0000256" key="2">
    <source>
        <dbReference type="ARBA" id="ARBA00005983"/>
    </source>
</evidence>
<comment type="cofactor">
    <cofactor evidence="1">
        <name>Mg(2+)</name>
        <dbReference type="ChEBI" id="CHEBI:18420"/>
    </cofactor>
</comment>
<keyword evidence="4" id="KW-0808">Transferase</keyword>
<keyword evidence="15" id="KW-1185">Reference proteome</keyword>
<comment type="similarity">
    <text evidence="2">Belongs to the diacylglycerol/lipid kinase family.</text>
</comment>
<dbReference type="GO" id="GO:0004143">
    <property type="term" value="F:ATP-dependent diacylglycerol kinase activity"/>
    <property type="evidence" value="ECO:0007669"/>
    <property type="project" value="TreeGrafter"/>
</dbReference>
<reference evidence="14 15" key="1">
    <citation type="submission" date="2019-08" db="EMBL/GenBank/DDBJ databases">
        <title>In-depth cultivation of the pig gut microbiome towards novel bacterial diversity and tailored functional studies.</title>
        <authorList>
            <person name="Wylensek D."/>
            <person name="Hitch T.C.A."/>
            <person name="Clavel T."/>
        </authorList>
    </citation>
    <scope>NUCLEOTIDE SEQUENCE [LARGE SCALE GENOMIC DNA]</scope>
    <source>
        <strain evidence="14 15">WCA-380-WT-2B</strain>
    </source>
</reference>
<comment type="caution">
    <text evidence="14">The sequence shown here is derived from an EMBL/GenBank/DDBJ whole genome shotgun (WGS) entry which is preliminary data.</text>
</comment>
<keyword evidence="5" id="KW-0479">Metal-binding</keyword>
<dbReference type="PROSITE" id="PS50146">
    <property type="entry name" value="DAGK"/>
    <property type="match status" value="1"/>
</dbReference>
<dbReference type="Gene3D" id="2.60.200.40">
    <property type="match status" value="1"/>
</dbReference>
<evidence type="ECO:0000256" key="10">
    <source>
        <dbReference type="ARBA" id="ARBA00023098"/>
    </source>
</evidence>
<gene>
    <name evidence="14" type="ORF">FYJ26_08180</name>
</gene>
<dbReference type="GO" id="GO:0005886">
    <property type="term" value="C:plasma membrane"/>
    <property type="evidence" value="ECO:0007669"/>
    <property type="project" value="TreeGrafter"/>
</dbReference>
<evidence type="ECO:0000259" key="13">
    <source>
        <dbReference type="PROSITE" id="PS50146"/>
    </source>
</evidence>
<sequence length="300" mass="33839">MKKCLLIENPNSGKQNNNQYIDRIIEKLEEGFDEVIHKRTEKEDDAKKFVINACENKYDSIFVVGGDGTFNEAVNGISMMEYRPKLGLLPGGTNNTYMQLIGGSNELDKAIEQVSFEKTKKVDIGKCNDKYFSYYVCFGKLIDATTSTSSEEKEKLGSFAYVKNVLKTIPNDESVNIEIKSDFKTFKTKASLLYVMTINKIGNLEFSKENSDINDGLLIVFIMTEEGLLSKIDAAKDMLFGKLDENDNIESFTCKKLSIKELDGKEVELDMDGDINGKLPCDIEILEKHIEIYLPNTSIQ</sequence>
<accession>A0A6N7VWI0</accession>
<name>A0A6N7VWI0_9FIRM</name>
<keyword evidence="9" id="KW-0460">Magnesium</keyword>
<evidence type="ECO:0000256" key="11">
    <source>
        <dbReference type="ARBA" id="ARBA00023209"/>
    </source>
</evidence>
<evidence type="ECO:0000256" key="12">
    <source>
        <dbReference type="ARBA" id="ARBA00023264"/>
    </source>
</evidence>
<evidence type="ECO:0000256" key="8">
    <source>
        <dbReference type="ARBA" id="ARBA00022840"/>
    </source>
</evidence>
<dbReference type="SUPFAM" id="SSF111331">
    <property type="entry name" value="NAD kinase/diacylglycerol kinase-like"/>
    <property type="match status" value="1"/>
</dbReference>
<evidence type="ECO:0000256" key="4">
    <source>
        <dbReference type="ARBA" id="ARBA00022679"/>
    </source>
</evidence>
<dbReference type="GO" id="GO:0008654">
    <property type="term" value="P:phospholipid biosynthetic process"/>
    <property type="evidence" value="ECO:0007669"/>
    <property type="project" value="UniProtKB-KW"/>
</dbReference>
<keyword evidence="3" id="KW-0444">Lipid biosynthesis</keyword>
<dbReference type="AlphaFoldDB" id="A0A6N7VWI0"/>
<keyword evidence="6" id="KW-0547">Nucleotide-binding</keyword>
<dbReference type="Pfam" id="PF00781">
    <property type="entry name" value="DAGK_cat"/>
    <property type="match status" value="1"/>
</dbReference>
<dbReference type="GO" id="GO:0046872">
    <property type="term" value="F:metal ion binding"/>
    <property type="evidence" value="ECO:0007669"/>
    <property type="project" value="UniProtKB-KW"/>
</dbReference>
<protein>
    <submittedName>
        <fullName evidence="14">Diacylglycerol kinase family lipid kinase</fullName>
    </submittedName>
</protein>
<evidence type="ECO:0000313" key="15">
    <source>
        <dbReference type="Proteomes" id="UP000441925"/>
    </source>
</evidence>
<dbReference type="InterPro" id="IPR050187">
    <property type="entry name" value="Lipid_Phosphate_FormReg"/>
</dbReference>
<dbReference type="SMART" id="SM00046">
    <property type="entry name" value="DAGKc"/>
    <property type="match status" value="1"/>
</dbReference>
<dbReference type="GO" id="GO:0005524">
    <property type="term" value="F:ATP binding"/>
    <property type="evidence" value="ECO:0007669"/>
    <property type="project" value="UniProtKB-KW"/>
</dbReference>
<keyword evidence="11" id="KW-0594">Phospholipid biosynthesis</keyword>
<keyword evidence="10" id="KW-0443">Lipid metabolism</keyword>
<evidence type="ECO:0000313" key="14">
    <source>
        <dbReference type="EMBL" id="MSS78374.1"/>
    </source>
</evidence>
<evidence type="ECO:0000256" key="3">
    <source>
        <dbReference type="ARBA" id="ARBA00022516"/>
    </source>
</evidence>
<dbReference type="Pfam" id="PF19279">
    <property type="entry name" value="YegS_C"/>
    <property type="match status" value="1"/>
</dbReference>
<dbReference type="Gene3D" id="3.40.50.10330">
    <property type="entry name" value="Probable inorganic polyphosphate/atp-NAD kinase, domain 1"/>
    <property type="match status" value="1"/>
</dbReference>
<keyword evidence="8" id="KW-0067">ATP-binding</keyword>
<feature type="domain" description="DAGKc" evidence="13">
    <location>
        <begin position="1"/>
        <end position="131"/>
    </location>
</feature>
<keyword evidence="7 14" id="KW-0418">Kinase</keyword>
<evidence type="ECO:0000256" key="9">
    <source>
        <dbReference type="ARBA" id="ARBA00022842"/>
    </source>
</evidence>
<proteinExistence type="inferred from homology"/>
<dbReference type="InterPro" id="IPR017438">
    <property type="entry name" value="ATP-NAD_kinase_N"/>
</dbReference>
<evidence type="ECO:0000256" key="7">
    <source>
        <dbReference type="ARBA" id="ARBA00022777"/>
    </source>
</evidence>
<dbReference type="NCBIfam" id="TIGR00147">
    <property type="entry name" value="YegS/Rv2252/BmrU family lipid kinase"/>
    <property type="match status" value="1"/>
</dbReference>
<keyword evidence="12" id="KW-1208">Phospholipid metabolism</keyword>
<organism evidence="14 15">
    <name type="scientific">Anaerococcus porci</name>
    <dbReference type="NCBI Taxonomy" id="2652269"/>
    <lineage>
        <taxon>Bacteria</taxon>
        <taxon>Bacillati</taxon>
        <taxon>Bacillota</taxon>
        <taxon>Tissierellia</taxon>
        <taxon>Tissierellales</taxon>
        <taxon>Peptoniphilaceae</taxon>
        <taxon>Anaerococcus</taxon>
    </lineage>
</organism>
<evidence type="ECO:0000256" key="1">
    <source>
        <dbReference type="ARBA" id="ARBA00001946"/>
    </source>
</evidence>
<dbReference type="InterPro" id="IPR005218">
    <property type="entry name" value="Diacylglycerol/lipid_kinase"/>
</dbReference>